<sequence length="65" mass="7269">MPDGTIFKKGWFVTYHAYAMGRMEGIWGKNCVSVSNISCRPEDVSRKRSGIYSDEVDCSVCDGEV</sequence>
<dbReference type="AlphaFoldDB" id="A0A6J5XD95"/>
<gene>
    <name evidence="1" type="ORF">CURHAP_LOCUS34291</name>
    <name evidence="2" type="ORF">ORAREDHAP_LOCUS33886</name>
</gene>
<proteinExistence type="predicted"/>
<dbReference type="EMBL" id="CAEKKB010000005">
    <property type="protein sequence ID" value="CAB4311669.1"/>
    <property type="molecule type" value="Genomic_DNA"/>
</dbReference>
<dbReference type="OrthoDB" id="1896685at2759"/>
<protein>
    <submittedName>
        <fullName evidence="2">Uncharacterized protein</fullName>
    </submittedName>
</protein>
<organism evidence="2 4">
    <name type="scientific">Prunus armeniaca</name>
    <name type="common">Apricot</name>
    <name type="synonym">Armeniaca vulgaris</name>
    <dbReference type="NCBI Taxonomy" id="36596"/>
    <lineage>
        <taxon>Eukaryota</taxon>
        <taxon>Viridiplantae</taxon>
        <taxon>Streptophyta</taxon>
        <taxon>Embryophyta</taxon>
        <taxon>Tracheophyta</taxon>
        <taxon>Spermatophyta</taxon>
        <taxon>Magnoliopsida</taxon>
        <taxon>eudicotyledons</taxon>
        <taxon>Gunneridae</taxon>
        <taxon>Pentapetalae</taxon>
        <taxon>rosids</taxon>
        <taxon>fabids</taxon>
        <taxon>Rosales</taxon>
        <taxon>Rosaceae</taxon>
        <taxon>Amygdaloideae</taxon>
        <taxon>Amygdaleae</taxon>
        <taxon>Prunus</taxon>
    </lineage>
</organism>
<dbReference type="Proteomes" id="UP000507245">
    <property type="component" value="Unassembled WGS sequence"/>
</dbReference>
<accession>A0A6J5XD95</accession>
<evidence type="ECO:0000313" key="2">
    <source>
        <dbReference type="EMBL" id="CAB4311669.1"/>
    </source>
</evidence>
<reference evidence="2 3" key="2">
    <citation type="submission" date="2020-05" db="EMBL/GenBank/DDBJ databases">
        <authorList>
            <person name="Campoy J."/>
            <person name="Schneeberger K."/>
            <person name="Spophaly S."/>
        </authorList>
    </citation>
    <scope>NUCLEOTIDE SEQUENCE [LARGE SCALE GENOMIC DNA]</scope>
    <source>
        <strain evidence="2">PruArmRojPasFocal</strain>
    </source>
</reference>
<evidence type="ECO:0000313" key="4">
    <source>
        <dbReference type="Proteomes" id="UP000507245"/>
    </source>
</evidence>
<evidence type="ECO:0000313" key="3">
    <source>
        <dbReference type="Proteomes" id="UP000507222"/>
    </source>
</evidence>
<dbReference type="EMBL" id="CAEKDK010000005">
    <property type="protein sequence ID" value="CAB4281258.1"/>
    <property type="molecule type" value="Genomic_DNA"/>
</dbReference>
<name>A0A6J5XD95_PRUAR</name>
<reference evidence="4" key="1">
    <citation type="journal article" date="2020" name="Genome Biol.">
        <title>Gamete binning: chromosome-level and haplotype-resolved genome assembly enabled by high-throughput single-cell sequencing of gamete genomes.</title>
        <authorList>
            <person name="Campoy J.A."/>
            <person name="Sun H."/>
            <person name="Goel M."/>
            <person name="Jiao W.-B."/>
            <person name="Folz-Donahue K."/>
            <person name="Wang N."/>
            <person name="Rubio M."/>
            <person name="Liu C."/>
            <person name="Kukat C."/>
            <person name="Ruiz D."/>
            <person name="Huettel B."/>
            <person name="Schneeberger K."/>
        </authorList>
    </citation>
    <scope>NUCLEOTIDE SEQUENCE [LARGE SCALE GENOMIC DNA]</scope>
    <source>
        <strain evidence="4">cv. Rojo Pasion</strain>
    </source>
</reference>
<dbReference type="Proteomes" id="UP000507222">
    <property type="component" value="Unassembled WGS sequence"/>
</dbReference>
<keyword evidence="4" id="KW-1185">Reference proteome</keyword>
<evidence type="ECO:0000313" key="1">
    <source>
        <dbReference type="EMBL" id="CAB4281258.1"/>
    </source>
</evidence>